<organism evidence="8 9">
    <name type="scientific">Salix brachista</name>
    <dbReference type="NCBI Taxonomy" id="2182728"/>
    <lineage>
        <taxon>Eukaryota</taxon>
        <taxon>Viridiplantae</taxon>
        <taxon>Streptophyta</taxon>
        <taxon>Embryophyta</taxon>
        <taxon>Tracheophyta</taxon>
        <taxon>Spermatophyta</taxon>
        <taxon>Magnoliopsida</taxon>
        <taxon>eudicotyledons</taxon>
        <taxon>Gunneridae</taxon>
        <taxon>Pentapetalae</taxon>
        <taxon>rosids</taxon>
        <taxon>fabids</taxon>
        <taxon>Malpighiales</taxon>
        <taxon>Salicaceae</taxon>
        <taxon>Saliceae</taxon>
        <taxon>Salix</taxon>
    </lineage>
</organism>
<dbReference type="PANTHER" id="PTHR46632">
    <property type="entry name" value="E3 UBIQUITIN-PROTEIN LIGASE SINA-LIKE 4"/>
    <property type="match status" value="1"/>
</dbReference>
<dbReference type="SUPFAM" id="SSF49599">
    <property type="entry name" value="TRAF domain-like"/>
    <property type="match status" value="1"/>
</dbReference>
<dbReference type="Pfam" id="PF21361">
    <property type="entry name" value="Sina_ZnF"/>
    <property type="match status" value="1"/>
</dbReference>
<dbReference type="InterPro" id="IPR044286">
    <property type="entry name" value="SINL_plant"/>
</dbReference>
<keyword evidence="2 5" id="KW-0863">Zinc-finger</keyword>
<dbReference type="InterPro" id="IPR013010">
    <property type="entry name" value="Znf_SIAH"/>
</dbReference>
<dbReference type="Proteomes" id="UP000326939">
    <property type="component" value="Chromosome 17"/>
</dbReference>
<dbReference type="InterPro" id="IPR013083">
    <property type="entry name" value="Znf_RING/FYVE/PHD"/>
</dbReference>
<evidence type="ECO:0000256" key="2">
    <source>
        <dbReference type="ARBA" id="ARBA00022771"/>
    </source>
</evidence>
<dbReference type="GO" id="GO:0008270">
    <property type="term" value="F:zinc ion binding"/>
    <property type="evidence" value="ECO:0007669"/>
    <property type="project" value="UniProtKB-KW"/>
</dbReference>
<dbReference type="Gene3D" id="3.30.40.10">
    <property type="entry name" value="Zinc/RING finger domain, C3HC4 (zinc finger)"/>
    <property type="match status" value="1"/>
</dbReference>
<comment type="function">
    <text evidence="4">E3 ubiquitin-protein ligase that mediates ubiquitination and subsequent proteasomal degradation of target proteins. E3 ubiquitin ligases accept ubiquitin from an E2 ubiquitin-conjugating enzyme in the form of a thioester and then directly transfers the ubiquitin to targeted substrates. It probably triggers the ubiquitin-mediated degradation of different substrates.</text>
</comment>
<evidence type="ECO:0000256" key="6">
    <source>
        <dbReference type="SAM" id="MobiDB-lite"/>
    </source>
</evidence>
<comment type="caution">
    <text evidence="8">The sequence shown here is derived from an EMBL/GenBank/DDBJ whole genome shotgun (WGS) entry which is preliminary data.</text>
</comment>
<feature type="domain" description="SIAH-type" evidence="7">
    <location>
        <begin position="588"/>
        <end position="646"/>
    </location>
</feature>
<proteinExistence type="predicted"/>
<evidence type="ECO:0000313" key="9">
    <source>
        <dbReference type="Proteomes" id="UP000326939"/>
    </source>
</evidence>
<feature type="region of interest" description="Disordered" evidence="6">
    <location>
        <begin position="68"/>
        <end position="89"/>
    </location>
</feature>
<feature type="region of interest" description="Disordered" evidence="6">
    <location>
        <begin position="265"/>
        <end position="430"/>
    </location>
</feature>
<evidence type="ECO:0000313" key="8">
    <source>
        <dbReference type="EMBL" id="KAB5516859.1"/>
    </source>
</evidence>
<name>A0A5N5JC58_9ROSI</name>
<evidence type="ECO:0000256" key="3">
    <source>
        <dbReference type="ARBA" id="ARBA00022833"/>
    </source>
</evidence>
<reference evidence="9" key="1">
    <citation type="journal article" date="2019" name="Gigascience">
        <title>De novo genome assembly of the endangered Acer yangbiense, a plant species with extremely small populations endemic to Yunnan Province, China.</title>
        <authorList>
            <person name="Yang J."/>
            <person name="Wariss H.M."/>
            <person name="Tao L."/>
            <person name="Zhang R."/>
            <person name="Yun Q."/>
            <person name="Hollingsworth P."/>
            <person name="Dao Z."/>
            <person name="Luo G."/>
            <person name="Guo H."/>
            <person name="Ma Y."/>
            <person name="Sun W."/>
        </authorList>
    </citation>
    <scope>NUCLEOTIDE SEQUENCE [LARGE SCALE GENOMIC DNA]</scope>
    <source>
        <strain evidence="9">cv. br00</strain>
    </source>
</reference>
<dbReference type="EMBL" id="VDCV01000017">
    <property type="protein sequence ID" value="KAB5516859.1"/>
    <property type="molecule type" value="Genomic_DNA"/>
</dbReference>
<protein>
    <recommendedName>
        <fullName evidence="7">SIAH-type domain-containing protein</fullName>
    </recommendedName>
</protein>
<feature type="compositionally biased region" description="Acidic residues" evidence="6">
    <location>
        <begin position="373"/>
        <end position="402"/>
    </location>
</feature>
<dbReference type="GO" id="GO:0016567">
    <property type="term" value="P:protein ubiquitination"/>
    <property type="evidence" value="ECO:0007669"/>
    <property type="project" value="UniProtKB-UniPathway"/>
</dbReference>
<evidence type="ECO:0000256" key="5">
    <source>
        <dbReference type="PROSITE-ProRule" id="PRU00455"/>
    </source>
</evidence>
<evidence type="ECO:0000259" key="7">
    <source>
        <dbReference type="PROSITE" id="PS51081"/>
    </source>
</evidence>
<dbReference type="AlphaFoldDB" id="A0A5N5JC58"/>
<keyword evidence="9" id="KW-1185">Reference proteome</keyword>
<evidence type="ECO:0000256" key="4">
    <source>
        <dbReference type="ARBA" id="ARBA00024004"/>
    </source>
</evidence>
<keyword evidence="1" id="KW-0479">Metal-binding</keyword>
<dbReference type="PROSITE" id="PS51081">
    <property type="entry name" value="ZF_SIAH"/>
    <property type="match status" value="1"/>
</dbReference>
<keyword evidence="3" id="KW-0862">Zinc</keyword>
<sequence length="781" mass="88183">MADSTEPEPQQTEFSKYARAIRERALKQADDALKGIKTSSGDEKLCKGIHGYIDLWWQMEKEWEEAEKARKRQMGHGNEGNETEADIDYEARSPDQLEAGSQTRTAQMRNLLFCCISPLSKNLVKEELAENLKKIFNKLERLEGKAHTIHLIKRVGGKRSYDPRSRCLPTTSRLGGARVHGRHDANQAIMDLLLSYDAKMKGLEVLDQVGMVIVAPGDALCYSGKMLWVVVCDGLVDLNGWVKIHCLGALVILERWQNSHLKMEKGQAFQPKRQRPSSLSPPDFTMEEIVREDEESDEDEEDDDVDTSDGSEEEDEDEEEEEPVEETVRSQPPPPPQQQQQDQPPPRPHENNQITTVRLQPPQHRLFEASKESDEDEEDDDVDTSDGSEEEDEDEEEEEPVEETVRSQPPPPPQQQQQDQPPPRPHENNQITTVRLQPPQHRLFEASNFLGHNLVGPSRNGAIHATLSDPEVLDCPICCEPLTIPVFQVANKTDTLDFYEEEVVVRSCKKSQYVLDQVGMVIVAPGDALCYSGKMLWFVVRDGLVVLYCENGHTACSSCCRKLQHKCPSCAMPIGYNRCRAIEKVLESLKIRCSNRSYGCKESICYSKKYEHDRSCSHAPCTCPLPACNFQGSSRYLYLHCRSKHLCDLISFRFSTTFPLSFRVDHKFRVLQEDKEGVLFILNNRLECLGNIITISCMGPSSSKLGYFYELTAKAEGSNVRFQSSTRNIQTRVDHPPSMGFLLVPNDFIGTRGGFTLDVCIWRLGSNPAVSSALGSSIQCK</sequence>
<dbReference type="UniPathway" id="UPA00143"/>
<evidence type="ECO:0000256" key="1">
    <source>
        <dbReference type="ARBA" id="ARBA00022723"/>
    </source>
</evidence>
<gene>
    <name evidence="8" type="ORF">DKX38_027507</name>
</gene>
<dbReference type="PANTHER" id="PTHR46632:SF16">
    <property type="entry name" value="E3 UBIQUITIN-PROTEIN LIGASE SINA-LIKE 10"/>
    <property type="match status" value="1"/>
</dbReference>
<accession>A0A5N5JC58</accession>
<feature type="compositionally biased region" description="Acidic residues" evidence="6">
    <location>
        <begin position="290"/>
        <end position="325"/>
    </location>
</feature>